<protein>
    <submittedName>
        <fullName evidence="1">Uncharacterized protein</fullName>
    </submittedName>
</protein>
<gene>
    <name evidence="1" type="ORF">SS50377_16138</name>
    <name evidence="2" type="ORF">SS50377_23251</name>
</gene>
<accession>V6LHP1</accession>
<evidence type="ECO:0000313" key="3">
    <source>
        <dbReference type="Proteomes" id="UP000018208"/>
    </source>
</evidence>
<dbReference type="EMBL" id="AUWU02000003">
    <property type="protein sequence ID" value="KAH0575611.1"/>
    <property type="molecule type" value="Genomic_DNA"/>
</dbReference>
<organism evidence="1">
    <name type="scientific">Spironucleus salmonicida</name>
    <dbReference type="NCBI Taxonomy" id="348837"/>
    <lineage>
        <taxon>Eukaryota</taxon>
        <taxon>Metamonada</taxon>
        <taxon>Diplomonadida</taxon>
        <taxon>Hexamitidae</taxon>
        <taxon>Hexamitinae</taxon>
        <taxon>Spironucleus</taxon>
    </lineage>
</organism>
<proteinExistence type="predicted"/>
<reference evidence="2" key="2">
    <citation type="submission" date="2020-12" db="EMBL/GenBank/DDBJ databases">
        <title>New Spironucleus salmonicida genome in near-complete chromosomes.</title>
        <authorList>
            <person name="Xu F."/>
            <person name="Kurt Z."/>
            <person name="Jimenez-Gonzalez A."/>
            <person name="Astvaldsson A."/>
            <person name="Andersson J.O."/>
            <person name="Svard S.G."/>
        </authorList>
    </citation>
    <scope>NUCLEOTIDE SEQUENCE</scope>
    <source>
        <strain evidence="2">ATCC 50377</strain>
    </source>
</reference>
<dbReference type="Proteomes" id="UP000018208">
    <property type="component" value="Unassembled WGS sequence"/>
</dbReference>
<sequence>MNQVAVIGCKELQKFTQQLISGFKFGNYYIESNLSTITVKNKYFETNLNFQVASSLEALKFQACIFLQKPTEDFKISDSESLQFVAALVKSGEDGCYDFNDNIFDYVLDFDELAELIMQTAWPYFSKLENSNLKKSVIKLDQEQNEAMDIDNLIQQIQNETIKFEVIKVQSYLKNQENDNMEDFANAFILIEGLQGMLKTCQDSDRKIAALVVANLIGGQFGDDEVEEN</sequence>
<name>V6LHP1_9EUKA</name>
<dbReference type="VEuPathDB" id="GiardiaDB:SS50377_23251"/>
<evidence type="ECO:0000313" key="1">
    <source>
        <dbReference type="EMBL" id="EST44072.1"/>
    </source>
</evidence>
<dbReference type="EMBL" id="KI546129">
    <property type="protein sequence ID" value="EST44072.1"/>
    <property type="molecule type" value="Genomic_DNA"/>
</dbReference>
<dbReference type="AlphaFoldDB" id="V6LHP1"/>
<evidence type="ECO:0000313" key="2">
    <source>
        <dbReference type="EMBL" id="KAH0575611.1"/>
    </source>
</evidence>
<keyword evidence="3" id="KW-1185">Reference proteome</keyword>
<reference evidence="1 2" key="1">
    <citation type="journal article" date="2014" name="PLoS Genet.">
        <title>The Genome of Spironucleus salmonicida Highlights a Fish Pathogen Adapted to Fluctuating Environments.</title>
        <authorList>
            <person name="Xu F."/>
            <person name="Jerlstrom-Hultqvist J."/>
            <person name="Einarsson E."/>
            <person name="Astvaldsson A."/>
            <person name="Svard S.G."/>
            <person name="Andersson J.O."/>
        </authorList>
    </citation>
    <scope>NUCLEOTIDE SEQUENCE</scope>
    <source>
        <strain evidence="2">ATCC 50377</strain>
    </source>
</reference>